<evidence type="ECO:0000313" key="2">
    <source>
        <dbReference type="EMBL" id="KEO51951.1"/>
    </source>
</evidence>
<protein>
    <recommendedName>
        <fullName evidence="1">Histidine phosphotransferase ChpT C-terminal domain-containing protein</fullName>
    </recommendedName>
</protein>
<keyword evidence="3" id="KW-1185">Reference proteome</keyword>
<dbReference type="Pfam" id="PF10090">
    <property type="entry name" value="HPTransfase"/>
    <property type="match status" value="1"/>
</dbReference>
<dbReference type="eggNOG" id="COG5385">
    <property type="taxonomic scope" value="Bacteria"/>
</dbReference>
<comment type="caution">
    <text evidence="2">The sequence shown here is derived from an EMBL/GenBank/DDBJ whole genome shotgun (WGS) entry which is preliminary data.</text>
</comment>
<dbReference type="Gene3D" id="1.10.287.130">
    <property type="match status" value="1"/>
</dbReference>
<dbReference type="RefSeq" id="WP_038078400.1">
    <property type="nucleotide sequence ID" value="NZ_AUND01000034.1"/>
</dbReference>
<feature type="domain" description="Histidine phosphotransferase ChpT C-terminal" evidence="1">
    <location>
        <begin position="86"/>
        <end position="197"/>
    </location>
</feature>
<dbReference type="EMBL" id="AUND01000034">
    <property type="protein sequence ID" value="KEO51951.1"/>
    <property type="molecule type" value="Genomic_DNA"/>
</dbReference>
<dbReference type="Gene3D" id="3.30.565.10">
    <property type="entry name" value="Histidine kinase-like ATPase, C-terminal domain"/>
    <property type="match status" value="1"/>
</dbReference>
<evidence type="ECO:0000313" key="3">
    <source>
        <dbReference type="Proteomes" id="UP000027432"/>
    </source>
</evidence>
<dbReference type="InterPro" id="IPR036890">
    <property type="entry name" value="HATPase_C_sf"/>
</dbReference>
<proteinExistence type="predicted"/>
<name>A0A074J3C5_9RHOB</name>
<dbReference type="InterPro" id="IPR018762">
    <property type="entry name" value="ChpT_C"/>
</dbReference>
<dbReference type="OrthoDB" id="9803702at2"/>
<accession>A0A074J3C5</accession>
<reference evidence="2 3" key="1">
    <citation type="submission" date="2013-07" db="EMBL/GenBank/DDBJ databases">
        <title>Thioclava pacifica DSM 10166 Genome Sequencing.</title>
        <authorList>
            <person name="Lai Q."/>
            <person name="Shao Z."/>
        </authorList>
    </citation>
    <scope>NUCLEOTIDE SEQUENCE [LARGE SCALE GENOMIC DNA]</scope>
    <source>
        <strain evidence="2 3">DSM 10166</strain>
    </source>
</reference>
<sequence length="204" mass="21772">MPFETVEASLPEADLTGLLGSRLCHDLISPIGAIGNGLELLTMSCATQGPEIELIAQSVAAANARVKFFRVAFGQSGEQQQLGQPEIATLLAGISAQGRLRLQWEIVGDHARARVKLAFLSILCLETVLPYGGTITVRDHDGGWEIAAHSEKARGDARLFSALDGASIEVTPARVQFALLPRMATRLGLGLDWALTDQGGVIRF</sequence>
<evidence type="ECO:0000259" key="1">
    <source>
        <dbReference type="Pfam" id="PF10090"/>
    </source>
</evidence>
<dbReference type="STRING" id="1353537.TP2_10760"/>
<dbReference type="Proteomes" id="UP000027432">
    <property type="component" value="Unassembled WGS sequence"/>
</dbReference>
<dbReference type="AlphaFoldDB" id="A0A074J3C5"/>
<gene>
    <name evidence="2" type="ORF">TP2_10760</name>
</gene>
<organism evidence="2 3">
    <name type="scientific">Thioclava pacifica DSM 10166</name>
    <dbReference type="NCBI Taxonomy" id="1353537"/>
    <lineage>
        <taxon>Bacteria</taxon>
        <taxon>Pseudomonadati</taxon>
        <taxon>Pseudomonadota</taxon>
        <taxon>Alphaproteobacteria</taxon>
        <taxon>Rhodobacterales</taxon>
        <taxon>Paracoccaceae</taxon>
        <taxon>Thioclava</taxon>
    </lineage>
</organism>